<dbReference type="EMBL" id="LFMY01000008">
    <property type="protein sequence ID" value="OKL59098.1"/>
    <property type="molecule type" value="Genomic_DNA"/>
</dbReference>
<feature type="coiled-coil region" evidence="1">
    <location>
        <begin position="18"/>
        <end position="88"/>
    </location>
</feature>
<dbReference type="Proteomes" id="UP000214365">
    <property type="component" value="Unassembled WGS sequence"/>
</dbReference>
<protein>
    <submittedName>
        <fullName evidence="2">Uncharacterized protein</fullName>
    </submittedName>
</protein>
<keyword evidence="3" id="KW-1185">Reference proteome</keyword>
<comment type="caution">
    <text evidence="2">The sequence shown here is derived from an EMBL/GenBank/DDBJ whole genome shotgun (WGS) entry which is preliminary data.</text>
</comment>
<evidence type="ECO:0000313" key="3">
    <source>
        <dbReference type="Proteomes" id="UP000214365"/>
    </source>
</evidence>
<dbReference type="RefSeq" id="XP_020119219.1">
    <property type="nucleotide sequence ID" value="XM_020268185.1"/>
</dbReference>
<dbReference type="GeneID" id="31005623"/>
<gene>
    <name evidence="2" type="ORF">UA08_05867</name>
</gene>
<keyword evidence="1" id="KW-0175">Coiled coil</keyword>
<evidence type="ECO:0000256" key="1">
    <source>
        <dbReference type="SAM" id="Coils"/>
    </source>
</evidence>
<accession>A0A225AP84</accession>
<organism evidence="2 3">
    <name type="scientific">Talaromyces atroroseus</name>
    <dbReference type="NCBI Taxonomy" id="1441469"/>
    <lineage>
        <taxon>Eukaryota</taxon>
        <taxon>Fungi</taxon>
        <taxon>Dikarya</taxon>
        <taxon>Ascomycota</taxon>
        <taxon>Pezizomycotina</taxon>
        <taxon>Eurotiomycetes</taxon>
        <taxon>Eurotiomycetidae</taxon>
        <taxon>Eurotiales</taxon>
        <taxon>Trichocomaceae</taxon>
        <taxon>Talaromyces</taxon>
        <taxon>Talaromyces sect. Trachyspermi</taxon>
    </lineage>
</organism>
<proteinExistence type="predicted"/>
<sequence length="232" mass="27264">MESDNPNTVGKKESPNLLERFEKVEKILQDQNDRLNKHEERLQDYDKRFEDLNSDQRLRDPGPLDQLIMDHNQRLAEYDQRLLELHREKMSLHASDLEKFGELASSNRKIHTMHGADIKTDFLVLKFLELEGKWVRMVLALDGFKTRYGISRDDYYKLRIHDAPYEIVFAFNTRSDMGYLHAYQSSAHKSTTLAGMCDEIITEWKEHISAPGERDYPRAVIEAKVEQIQLLL</sequence>
<dbReference type="AlphaFoldDB" id="A0A225AP84"/>
<reference evidence="2 3" key="1">
    <citation type="submission" date="2015-06" db="EMBL/GenBank/DDBJ databases">
        <title>Talaromyces atroroseus IBT 11181 draft genome.</title>
        <authorList>
            <person name="Rasmussen K.B."/>
            <person name="Rasmussen S."/>
            <person name="Petersen B."/>
            <person name="Sicheritz-Ponten T."/>
            <person name="Mortensen U.H."/>
            <person name="Thrane U."/>
        </authorList>
    </citation>
    <scope>NUCLEOTIDE SEQUENCE [LARGE SCALE GENOMIC DNA]</scope>
    <source>
        <strain evidence="2 3">IBT 11181</strain>
    </source>
</reference>
<name>A0A225AP84_TALAT</name>
<evidence type="ECO:0000313" key="2">
    <source>
        <dbReference type="EMBL" id="OKL59098.1"/>
    </source>
</evidence>